<evidence type="ECO:0000313" key="1">
    <source>
        <dbReference type="EMBL" id="KAF2232120.1"/>
    </source>
</evidence>
<keyword evidence="2" id="KW-1185">Reference proteome</keyword>
<dbReference type="NCBIfam" id="NF003814">
    <property type="entry name" value="PRK05406.1-3"/>
    <property type="match status" value="1"/>
</dbReference>
<dbReference type="SUPFAM" id="SSF88713">
    <property type="entry name" value="Glycoside hydrolase/deacetylase"/>
    <property type="match status" value="1"/>
</dbReference>
<dbReference type="OrthoDB" id="5295431at2759"/>
<dbReference type="Proteomes" id="UP000800092">
    <property type="component" value="Unassembled WGS sequence"/>
</dbReference>
<dbReference type="Gene3D" id="3.20.20.370">
    <property type="entry name" value="Glycoside hydrolase/deacetylase"/>
    <property type="match status" value="1"/>
</dbReference>
<organism evidence="1 2">
    <name type="scientific">Viridothelium virens</name>
    <name type="common">Speckled blister lichen</name>
    <name type="synonym">Trypethelium virens</name>
    <dbReference type="NCBI Taxonomy" id="1048519"/>
    <lineage>
        <taxon>Eukaryota</taxon>
        <taxon>Fungi</taxon>
        <taxon>Dikarya</taxon>
        <taxon>Ascomycota</taxon>
        <taxon>Pezizomycotina</taxon>
        <taxon>Dothideomycetes</taxon>
        <taxon>Dothideomycetes incertae sedis</taxon>
        <taxon>Trypetheliales</taxon>
        <taxon>Trypetheliaceae</taxon>
        <taxon>Viridothelium</taxon>
    </lineage>
</organism>
<dbReference type="Pfam" id="PF03746">
    <property type="entry name" value="LamB_YcsF"/>
    <property type="match status" value="1"/>
</dbReference>
<proteinExistence type="predicted"/>
<dbReference type="AlphaFoldDB" id="A0A6A6H353"/>
<dbReference type="GO" id="GO:0005975">
    <property type="term" value="P:carbohydrate metabolic process"/>
    <property type="evidence" value="ECO:0007669"/>
    <property type="project" value="InterPro"/>
</dbReference>
<protein>
    <submittedName>
        <fullName evidence="1">LamB/YcsF</fullName>
    </submittedName>
</protein>
<evidence type="ECO:0000313" key="2">
    <source>
        <dbReference type="Proteomes" id="UP000800092"/>
    </source>
</evidence>
<name>A0A6A6H353_VIRVR</name>
<dbReference type="EMBL" id="ML991819">
    <property type="protein sequence ID" value="KAF2232120.1"/>
    <property type="molecule type" value="Genomic_DNA"/>
</dbReference>
<dbReference type="PANTHER" id="PTHR30292">
    <property type="entry name" value="UNCHARACTERIZED PROTEIN YBGL-RELATED"/>
    <property type="match status" value="1"/>
</dbReference>
<dbReference type="PANTHER" id="PTHR30292:SF0">
    <property type="entry name" value="5-OXOPROLINASE SUBUNIT A"/>
    <property type="match status" value="1"/>
</dbReference>
<dbReference type="InterPro" id="IPR005501">
    <property type="entry name" value="LamB/YcsF/PxpA-like"/>
</dbReference>
<accession>A0A6A6H353</accession>
<sequence>MVRHKVMMNVDLGEAYGNYKCGPDEELIQMIDHANVACGFHAGDPLIMQRTVALCKQYNVAVGAHPGLPDVQGFGRREIKMYPEELTAMTRYQIGALQAFLDVEGLPLNHVKPHGVLYGMMYRDRETCKAVYAGVPKGIRVFGLAGTCHEEVAKELGLPFTAELYGDVKYNSDKTLVIDRKKKAWTAEETQKHIREQVETASVTAINGQKIQLPIGEHEVSLCCHSDSPDCLEIVRAARSIINEFNQKTFG</sequence>
<dbReference type="InterPro" id="IPR011330">
    <property type="entry name" value="Glyco_hydro/deAcase_b/a-brl"/>
</dbReference>
<reference evidence="1" key="1">
    <citation type="journal article" date="2020" name="Stud. Mycol.">
        <title>101 Dothideomycetes genomes: a test case for predicting lifestyles and emergence of pathogens.</title>
        <authorList>
            <person name="Haridas S."/>
            <person name="Albert R."/>
            <person name="Binder M."/>
            <person name="Bloem J."/>
            <person name="Labutti K."/>
            <person name="Salamov A."/>
            <person name="Andreopoulos B."/>
            <person name="Baker S."/>
            <person name="Barry K."/>
            <person name="Bills G."/>
            <person name="Bluhm B."/>
            <person name="Cannon C."/>
            <person name="Castanera R."/>
            <person name="Culley D."/>
            <person name="Daum C."/>
            <person name="Ezra D."/>
            <person name="Gonzalez J."/>
            <person name="Henrissat B."/>
            <person name="Kuo A."/>
            <person name="Liang C."/>
            <person name="Lipzen A."/>
            <person name="Lutzoni F."/>
            <person name="Magnuson J."/>
            <person name="Mondo S."/>
            <person name="Nolan M."/>
            <person name="Ohm R."/>
            <person name="Pangilinan J."/>
            <person name="Park H.-J."/>
            <person name="Ramirez L."/>
            <person name="Alfaro M."/>
            <person name="Sun H."/>
            <person name="Tritt A."/>
            <person name="Yoshinaga Y."/>
            <person name="Zwiers L.-H."/>
            <person name="Turgeon B."/>
            <person name="Goodwin S."/>
            <person name="Spatafora J."/>
            <person name="Crous P."/>
            <person name="Grigoriev I."/>
        </authorList>
    </citation>
    <scope>NUCLEOTIDE SEQUENCE</scope>
    <source>
        <strain evidence="1">Tuck. ex Michener</strain>
    </source>
</reference>
<gene>
    <name evidence="1" type="ORF">EV356DRAFT_470739</name>
</gene>